<keyword evidence="1" id="KW-0472">Membrane</keyword>
<evidence type="ECO:0000313" key="2">
    <source>
        <dbReference type="EMBL" id="AZU62151.1"/>
    </source>
</evidence>
<dbReference type="EMBL" id="CP022572">
    <property type="protein sequence ID" value="AZU62151.1"/>
    <property type="molecule type" value="Genomic_DNA"/>
</dbReference>
<protein>
    <submittedName>
        <fullName evidence="2">Uncharacterized protein</fullName>
    </submittedName>
</protein>
<dbReference type="Proteomes" id="UP000282892">
    <property type="component" value="Chromosome"/>
</dbReference>
<keyword evidence="1" id="KW-0812">Transmembrane</keyword>
<evidence type="ECO:0000256" key="1">
    <source>
        <dbReference type="SAM" id="Phobius"/>
    </source>
</evidence>
<name>A0A3Q9QUY6_9BACI</name>
<reference evidence="2 3" key="1">
    <citation type="submission" date="2017-07" db="EMBL/GenBank/DDBJ databases">
        <title>The complete genome sequence of Bacillus mesonae strain H20-5, an efficient strain improving plant abiotic stress resistance.</title>
        <authorList>
            <person name="Kim S.Y."/>
            <person name="Song H."/>
            <person name="Sang M.K."/>
            <person name="Weon H.-Y."/>
            <person name="Song J."/>
        </authorList>
    </citation>
    <scope>NUCLEOTIDE SEQUENCE [LARGE SCALE GENOMIC DNA]</scope>
    <source>
        <strain evidence="2 3">H20-5</strain>
    </source>
</reference>
<evidence type="ECO:0000313" key="3">
    <source>
        <dbReference type="Proteomes" id="UP000282892"/>
    </source>
</evidence>
<proteinExistence type="predicted"/>
<feature type="transmembrane region" description="Helical" evidence="1">
    <location>
        <begin position="81"/>
        <end position="102"/>
    </location>
</feature>
<feature type="transmembrane region" description="Helical" evidence="1">
    <location>
        <begin position="15"/>
        <end position="36"/>
    </location>
</feature>
<gene>
    <name evidence="2" type="ORF">CHR53_13145</name>
</gene>
<organism evidence="2 3">
    <name type="scientific">Neobacillus mesonae</name>
    <dbReference type="NCBI Taxonomy" id="1193713"/>
    <lineage>
        <taxon>Bacteria</taxon>
        <taxon>Bacillati</taxon>
        <taxon>Bacillota</taxon>
        <taxon>Bacilli</taxon>
        <taxon>Bacillales</taxon>
        <taxon>Bacillaceae</taxon>
        <taxon>Neobacillus</taxon>
    </lineage>
</organism>
<keyword evidence="1" id="KW-1133">Transmembrane helix</keyword>
<dbReference type="KEGG" id="nmk:CHR53_13145"/>
<feature type="transmembrane region" description="Helical" evidence="1">
    <location>
        <begin position="43"/>
        <end position="61"/>
    </location>
</feature>
<accession>A0A3Q9QUY6</accession>
<sequence>MYTYDSFVTDGSFTLLRPIFITFLMISITLFQLIILPKAKQRLINGFTITILSFISLIVTVQLTYFDAIIVDEIGLSGDSINTFMCFTIIVFSLLNPIIYYGKKKLILKEDI</sequence>
<dbReference type="AlphaFoldDB" id="A0A3Q9QUY6"/>
<keyword evidence="3" id="KW-1185">Reference proteome</keyword>